<reference evidence="3" key="1">
    <citation type="submission" date="2011-07" db="EMBL/GenBank/DDBJ databases">
        <authorList>
            <consortium name="Caenorhabditis brenneri Sequencing and Analysis Consortium"/>
            <person name="Wilson R.K."/>
        </authorList>
    </citation>
    <scope>NUCLEOTIDE SEQUENCE [LARGE SCALE GENOMIC DNA]</scope>
    <source>
        <strain evidence="3">PB2801</strain>
    </source>
</reference>
<keyword evidence="3" id="KW-1185">Reference proteome</keyword>
<dbReference type="AlphaFoldDB" id="G0PN53"/>
<keyword evidence="1" id="KW-0812">Transmembrane</keyword>
<dbReference type="InParanoid" id="G0PN53"/>
<keyword evidence="1" id="KW-1133">Transmembrane helix</keyword>
<gene>
    <name evidence="2" type="ORF">CAEBREN_20611</name>
</gene>
<name>G0PN53_CAEBE</name>
<sequence>MKIHIDIPPESPAVQRLISEAKMYKDKCDRSDQILRFRVTYSIFNGIPVNCSFQCAHFIFANLMGMVYVIALVSWHSQLCWFNYTTSITILWVSLVTWITRFFWGVCATVMLFIERRALNTLAPKSEELKSLLEDNTDKQEQEKIQKHSAQLKYEREFYAKFVRETSIFVSIIP</sequence>
<proteinExistence type="predicted"/>
<feature type="transmembrane region" description="Helical" evidence="1">
    <location>
        <begin position="58"/>
        <end position="77"/>
    </location>
</feature>
<keyword evidence="1" id="KW-0472">Membrane</keyword>
<evidence type="ECO:0000256" key="1">
    <source>
        <dbReference type="SAM" id="Phobius"/>
    </source>
</evidence>
<dbReference type="EMBL" id="GL381686">
    <property type="protein sequence ID" value="EGT39941.1"/>
    <property type="molecule type" value="Genomic_DNA"/>
</dbReference>
<accession>G0PN53</accession>
<dbReference type="Proteomes" id="UP000008068">
    <property type="component" value="Unassembled WGS sequence"/>
</dbReference>
<evidence type="ECO:0000313" key="3">
    <source>
        <dbReference type="Proteomes" id="UP000008068"/>
    </source>
</evidence>
<feature type="transmembrane region" description="Helical" evidence="1">
    <location>
        <begin position="89"/>
        <end position="114"/>
    </location>
</feature>
<dbReference type="HOGENOM" id="CLU_1541464_0_0_1"/>
<evidence type="ECO:0000313" key="2">
    <source>
        <dbReference type="EMBL" id="EGT39941.1"/>
    </source>
</evidence>
<protein>
    <submittedName>
        <fullName evidence="2">Uncharacterized protein</fullName>
    </submittedName>
</protein>
<organism evidence="3">
    <name type="scientific">Caenorhabditis brenneri</name>
    <name type="common">Nematode worm</name>
    <dbReference type="NCBI Taxonomy" id="135651"/>
    <lineage>
        <taxon>Eukaryota</taxon>
        <taxon>Metazoa</taxon>
        <taxon>Ecdysozoa</taxon>
        <taxon>Nematoda</taxon>
        <taxon>Chromadorea</taxon>
        <taxon>Rhabditida</taxon>
        <taxon>Rhabditina</taxon>
        <taxon>Rhabditomorpha</taxon>
        <taxon>Rhabditoidea</taxon>
        <taxon>Rhabditidae</taxon>
        <taxon>Peloderinae</taxon>
        <taxon>Caenorhabditis</taxon>
    </lineage>
</organism>